<dbReference type="STRING" id="525903.Taci_0210"/>
<dbReference type="eggNOG" id="ENOG502ZAFW">
    <property type="taxonomic scope" value="Bacteria"/>
</dbReference>
<dbReference type="KEGG" id="tai:Taci_0210"/>
<keyword evidence="2" id="KW-1185">Reference proteome</keyword>
<evidence type="ECO:0000313" key="2">
    <source>
        <dbReference type="Proteomes" id="UP000002030"/>
    </source>
</evidence>
<sequence>MTPPGELPPPPVSRIQVPIWVSMEDLRSLADRGIPSEMTGSGPIREGAFRGIGRYRVQRQGDVAVIARDGRLTLSVPARFQAQVTGSGEVLGISIPVSVSAQGSPVIGLSTRPRVDRDWRVAPDLKVWVQWREPPRAEILGVSMTFQGAADRFVEDTVRRRRGEMEAWIDRELGLKGLIEERWRELQEPVALSEDPPLWLMVSPLSIRVPPVEVTPRGVLLDVTIGARVGITTDLPASRDLTPLPSPEEGGSDGGGFRIQAAATLGYQAMNRILNRELAGRSIPLGGRGSVKISGVEVRPNGEALTLAVQLEASEGPWFLPRRIQGTGYVTGVPRWDRESRTIRIEEVDFDPGTIRGLARAASWVIRPELLKALEASAVFPMGERLEELERSLDAMLRDRSIGGEVRIDGSVRRVTLDSVSVTRDGLVLLLMLEGDATLRWVPR</sequence>
<reference evidence="1 2" key="1">
    <citation type="journal article" date="2009" name="Stand. Genomic Sci.">
        <title>Complete genome sequence of Thermanaerovibrio acidaminovorans type strain (Su883).</title>
        <authorList>
            <person name="Chovatia M."/>
            <person name="Sikorski J."/>
            <person name="Schroder M."/>
            <person name="Lapidus A."/>
            <person name="Nolan M."/>
            <person name="Tice H."/>
            <person name="Glavina Del Rio T."/>
            <person name="Copeland A."/>
            <person name="Cheng J.F."/>
            <person name="Lucas S."/>
            <person name="Chen F."/>
            <person name="Bruce D."/>
            <person name="Goodwin L."/>
            <person name="Pitluck S."/>
            <person name="Ivanova N."/>
            <person name="Mavromatis K."/>
            <person name="Ovchinnikova G."/>
            <person name="Pati A."/>
            <person name="Chen A."/>
            <person name="Palaniappan K."/>
            <person name="Land M."/>
            <person name="Hauser L."/>
            <person name="Chang Y.J."/>
            <person name="Jeffries C.D."/>
            <person name="Chain P."/>
            <person name="Saunders E."/>
            <person name="Detter J.C."/>
            <person name="Brettin T."/>
            <person name="Rohde M."/>
            <person name="Goker M."/>
            <person name="Spring S."/>
            <person name="Bristow J."/>
            <person name="Markowitz V."/>
            <person name="Hugenholtz P."/>
            <person name="Kyrpides N.C."/>
            <person name="Klenk H.P."/>
            <person name="Eisen J.A."/>
        </authorList>
    </citation>
    <scope>NUCLEOTIDE SEQUENCE [LARGE SCALE GENOMIC DNA]</scope>
    <source>
        <strain evidence="2">ATCC 49978 / DSM 6589 / Su883</strain>
    </source>
</reference>
<dbReference type="HOGENOM" id="CLU_575751_0_0_0"/>
<accession>D1B846</accession>
<name>D1B846_THEAS</name>
<organism evidence="1 2">
    <name type="scientific">Thermanaerovibrio acidaminovorans (strain ATCC 49978 / DSM 6589 / Su883)</name>
    <name type="common">Selenomonas acidaminovorans</name>
    <dbReference type="NCBI Taxonomy" id="525903"/>
    <lineage>
        <taxon>Bacteria</taxon>
        <taxon>Thermotogati</taxon>
        <taxon>Synergistota</taxon>
        <taxon>Synergistia</taxon>
        <taxon>Synergistales</taxon>
        <taxon>Synergistaceae</taxon>
        <taxon>Thermanaerovibrio</taxon>
    </lineage>
</organism>
<dbReference type="Pfam" id="PF14356">
    <property type="entry name" value="DUF4403"/>
    <property type="match status" value="1"/>
</dbReference>
<dbReference type="EMBL" id="CP001818">
    <property type="protein sequence ID" value="ACZ18449.1"/>
    <property type="molecule type" value="Genomic_DNA"/>
</dbReference>
<dbReference type="OrthoDB" id="1299766at2"/>
<dbReference type="Proteomes" id="UP000002030">
    <property type="component" value="Chromosome"/>
</dbReference>
<proteinExistence type="predicted"/>
<dbReference type="InterPro" id="IPR025515">
    <property type="entry name" value="DUF4403"/>
</dbReference>
<gene>
    <name evidence="1" type="ordered locus">Taci_0210</name>
</gene>
<dbReference type="EnsemblBacteria" id="ACZ18449">
    <property type="protein sequence ID" value="ACZ18449"/>
    <property type="gene ID" value="Taci_0210"/>
</dbReference>
<dbReference type="PATRIC" id="fig|525903.6.peg.214"/>
<protein>
    <recommendedName>
        <fullName evidence="3">DUF4403 family protein</fullName>
    </recommendedName>
</protein>
<dbReference type="AlphaFoldDB" id="D1B846"/>
<evidence type="ECO:0000313" key="1">
    <source>
        <dbReference type="EMBL" id="ACZ18449.1"/>
    </source>
</evidence>
<evidence type="ECO:0008006" key="3">
    <source>
        <dbReference type="Google" id="ProtNLM"/>
    </source>
</evidence>